<gene>
    <name evidence="1" type="ORF">KIK155_LOCUS20706</name>
    <name evidence="2" type="ORF">TOA249_LOCUS33332</name>
</gene>
<dbReference type="AlphaFoldDB" id="A0A821X7P4"/>
<evidence type="ECO:0000313" key="2">
    <source>
        <dbReference type="EMBL" id="CAF4940529.1"/>
    </source>
</evidence>
<evidence type="ECO:0000313" key="1">
    <source>
        <dbReference type="EMBL" id="CAF3596571.1"/>
    </source>
</evidence>
<name>A0A821X7P4_9BILA</name>
<dbReference type="Proteomes" id="UP000663865">
    <property type="component" value="Unassembled WGS sequence"/>
</dbReference>
<organism evidence="2 3">
    <name type="scientific">Rotaria socialis</name>
    <dbReference type="NCBI Taxonomy" id="392032"/>
    <lineage>
        <taxon>Eukaryota</taxon>
        <taxon>Metazoa</taxon>
        <taxon>Spiralia</taxon>
        <taxon>Gnathifera</taxon>
        <taxon>Rotifera</taxon>
        <taxon>Eurotatoria</taxon>
        <taxon>Bdelloidea</taxon>
        <taxon>Philodinida</taxon>
        <taxon>Philodinidae</taxon>
        <taxon>Rotaria</taxon>
    </lineage>
</organism>
<proteinExistence type="predicted"/>
<feature type="non-terminal residue" evidence="2">
    <location>
        <position position="1"/>
    </location>
</feature>
<evidence type="ECO:0000313" key="3">
    <source>
        <dbReference type="Proteomes" id="UP000663838"/>
    </source>
</evidence>
<dbReference type="EMBL" id="CAJOBS010010360">
    <property type="protein sequence ID" value="CAF4940529.1"/>
    <property type="molecule type" value="Genomic_DNA"/>
</dbReference>
<protein>
    <submittedName>
        <fullName evidence="2">Uncharacterized protein</fullName>
    </submittedName>
</protein>
<dbReference type="Proteomes" id="UP000663838">
    <property type="component" value="Unassembled WGS sequence"/>
</dbReference>
<dbReference type="EMBL" id="CAJNYV010003691">
    <property type="protein sequence ID" value="CAF3596571.1"/>
    <property type="molecule type" value="Genomic_DNA"/>
</dbReference>
<accession>A0A821X7P4</accession>
<reference evidence="2" key="1">
    <citation type="submission" date="2021-02" db="EMBL/GenBank/DDBJ databases">
        <authorList>
            <person name="Nowell W R."/>
        </authorList>
    </citation>
    <scope>NUCLEOTIDE SEQUENCE</scope>
</reference>
<sequence length="89" mass="10377">ALTNVIEKYMTSTISQATNKGKRRSIERQCDESLTTMDVLMRLQQKQKAEKIKNYKVSRNNALWIKKRGRKSVNPQQFLNDIEAMDDSN</sequence>
<comment type="caution">
    <text evidence="2">The sequence shown here is derived from an EMBL/GenBank/DDBJ whole genome shotgun (WGS) entry which is preliminary data.</text>
</comment>